<dbReference type="EMBL" id="QBLH01000237">
    <property type="protein sequence ID" value="TGZ57023.1"/>
    <property type="molecule type" value="Genomic_DNA"/>
</dbReference>
<dbReference type="AlphaFoldDB" id="A0A4S2L2T3"/>
<protein>
    <submittedName>
        <fullName evidence="1">Uncharacterized protein</fullName>
    </submittedName>
</protein>
<reference evidence="1 2" key="1">
    <citation type="journal article" date="2019" name="Philos. Trans. R. Soc. Lond., B, Biol. Sci.">
        <title>Ant behaviour and brain gene expression of defending hosts depend on the ecological success of the intruding social parasite.</title>
        <authorList>
            <person name="Kaur R."/>
            <person name="Stoldt M."/>
            <person name="Jongepier E."/>
            <person name="Feldmeyer B."/>
            <person name="Menzel F."/>
            <person name="Bornberg-Bauer E."/>
            <person name="Foitzik S."/>
        </authorList>
    </citation>
    <scope>NUCLEOTIDE SEQUENCE [LARGE SCALE GENOMIC DNA]</scope>
    <source>
        <tissue evidence="1">Whole body</tissue>
    </source>
</reference>
<proteinExistence type="predicted"/>
<accession>A0A4S2L2T3</accession>
<feature type="non-terminal residue" evidence="1">
    <location>
        <position position="1"/>
    </location>
</feature>
<sequence length="149" mass="16860">LEAGAGRIVRALPRGSTEVGRRPSPSVSVSLAHSVPLSLFLSRDRLCARGFRRSRFARLPFAESKTPDRSLVARRDRDLFSRLRDRNNLGRSATFCHLLKPLPISAAVIYFRRNRVQPVRRIPTEDSRPVWSLCAAERPVSENQPFILS</sequence>
<evidence type="ECO:0000313" key="1">
    <source>
        <dbReference type="EMBL" id="TGZ57023.1"/>
    </source>
</evidence>
<keyword evidence="2" id="KW-1185">Reference proteome</keyword>
<organism evidence="1 2">
    <name type="scientific">Temnothorax longispinosus</name>
    <dbReference type="NCBI Taxonomy" id="300112"/>
    <lineage>
        <taxon>Eukaryota</taxon>
        <taxon>Metazoa</taxon>
        <taxon>Ecdysozoa</taxon>
        <taxon>Arthropoda</taxon>
        <taxon>Hexapoda</taxon>
        <taxon>Insecta</taxon>
        <taxon>Pterygota</taxon>
        <taxon>Neoptera</taxon>
        <taxon>Endopterygota</taxon>
        <taxon>Hymenoptera</taxon>
        <taxon>Apocrita</taxon>
        <taxon>Aculeata</taxon>
        <taxon>Formicoidea</taxon>
        <taxon>Formicidae</taxon>
        <taxon>Myrmicinae</taxon>
        <taxon>Temnothorax</taxon>
    </lineage>
</organism>
<evidence type="ECO:0000313" key="2">
    <source>
        <dbReference type="Proteomes" id="UP000310200"/>
    </source>
</evidence>
<comment type="caution">
    <text evidence="1">The sequence shown here is derived from an EMBL/GenBank/DDBJ whole genome shotgun (WGS) entry which is preliminary data.</text>
</comment>
<gene>
    <name evidence="1" type="ORF">DBV15_09674</name>
</gene>
<dbReference type="Proteomes" id="UP000310200">
    <property type="component" value="Unassembled WGS sequence"/>
</dbReference>
<name>A0A4S2L2T3_9HYME</name>